<dbReference type="Gene3D" id="3.30.40.10">
    <property type="entry name" value="Zinc/RING finger domain, C3HC4 (zinc finger)"/>
    <property type="match status" value="2"/>
</dbReference>
<evidence type="ECO:0000256" key="1">
    <source>
        <dbReference type="ARBA" id="ARBA00022723"/>
    </source>
</evidence>
<reference evidence="6 7" key="1">
    <citation type="journal article" date="2019" name="Environ. Microbiol.">
        <title>At the nexus of three kingdoms: the genome of the mycorrhizal fungus Gigaspora margarita provides insights into plant, endobacterial and fungal interactions.</title>
        <authorList>
            <person name="Venice F."/>
            <person name="Ghignone S."/>
            <person name="Salvioli di Fossalunga A."/>
            <person name="Amselem J."/>
            <person name="Novero M."/>
            <person name="Xianan X."/>
            <person name="Sedzielewska Toro K."/>
            <person name="Morin E."/>
            <person name="Lipzen A."/>
            <person name="Grigoriev I.V."/>
            <person name="Henrissat B."/>
            <person name="Martin F.M."/>
            <person name="Bonfante P."/>
        </authorList>
    </citation>
    <scope>NUCLEOTIDE SEQUENCE [LARGE SCALE GENOMIC DNA]</scope>
    <source>
        <strain evidence="6 7">BEG34</strain>
    </source>
</reference>
<keyword evidence="7" id="KW-1185">Reference proteome</keyword>
<evidence type="ECO:0000256" key="3">
    <source>
        <dbReference type="ARBA" id="ARBA00022833"/>
    </source>
</evidence>
<evidence type="ECO:0000256" key="4">
    <source>
        <dbReference type="SAM" id="MobiDB-lite"/>
    </source>
</evidence>
<protein>
    <recommendedName>
        <fullName evidence="5">Zinc finger RING-type eukaryotic domain-containing protein</fullName>
    </recommendedName>
</protein>
<feature type="domain" description="Zinc finger RING-type eukaryotic" evidence="5">
    <location>
        <begin position="6"/>
        <end position="30"/>
    </location>
</feature>
<comment type="caution">
    <text evidence="6">The sequence shown here is derived from an EMBL/GenBank/DDBJ whole genome shotgun (WGS) entry which is preliminary data.</text>
</comment>
<proteinExistence type="predicted"/>
<evidence type="ECO:0000256" key="2">
    <source>
        <dbReference type="ARBA" id="ARBA00022771"/>
    </source>
</evidence>
<name>A0A8H3XF30_GIGMA</name>
<keyword evidence="2" id="KW-0863">Zinc-finger</keyword>
<dbReference type="AlphaFoldDB" id="A0A8H3XF30"/>
<dbReference type="Pfam" id="PF13445">
    <property type="entry name" value="zf-RING_UBOX"/>
    <property type="match status" value="1"/>
</dbReference>
<evidence type="ECO:0000313" key="6">
    <source>
        <dbReference type="EMBL" id="KAF0448994.1"/>
    </source>
</evidence>
<dbReference type="Proteomes" id="UP000439903">
    <property type="component" value="Unassembled WGS sequence"/>
</dbReference>
<gene>
    <name evidence="6" type="ORF">F8M41_002614</name>
</gene>
<dbReference type="InterPro" id="IPR027370">
    <property type="entry name" value="Znf-RING_euk"/>
</dbReference>
<dbReference type="OrthoDB" id="2392816at2759"/>
<sequence length="351" mass="39363">MAFTYLTCGHLFHRLCIEKKLLLTVPNTCPFPGCEKNVEILDQADALGTFSDLPLYDPKGATQSSGISPLMSETFVLSSPPVQMEGIEGTATQQVKSNLRCAKCSEDLSSCLPPIGFLQFSPQPQGPSKPLIYLTCKHIIHYNCIDNPQKLRPICPPTNMEIDDGVIVTSTQGSSTAQKKRSREDSNESSISTSGKKVKKTKKPVDRDQFPTLQRLIKELTTADPGNEEILQTEPISKSNNDSNIFLNLYNKIVVGKNQLKKTTQDVLRHYFDFEGAMKKQYDHYRSLNHKDLASQFLVNNDVEKQLPKDISEEALRKRIERAQKVYGLFSSINVDVIISRAIIGRVKTFH</sequence>
<keyword evidence="1" id="KW-0479">Metal-binding</keyword>
<feature type="compositionally biased region" description="Polar residues" evidence="4">
    <location>
        <begin position="168"/>
        <end position="177"/>
    </location>
</feature>
<organism evidence="6 7">
    <name type="scientific">Gigaspora margarita</name>
    <dbReference type="NCBI Taxonomy" id="4874"/>
    <lineage>
        <taxon>Eukaryota</taxon>
        <taxon>Fungi</taxon>
        <taxon>Fungi incertae sedis</taxon>
        <taxon>Mucoromycota</taxon>
        <taxon>Glomeromycotina</taxon>
        <taxon>Glomeromycetes</taxon>
        <taxon>Diversisporales</taxon>
        <taxon>Gigasporaceae</taxon>
        <taxon>Gigaspora</taxon>
    </lineage>
</organism>
<dbReference type="SUPFAM" id="SSF57850">
    <property type="entry name" value="RING/U-box"/>
    <property type="match status" value="2"/>
</dbReference>
<feature type="region of interest" description="Disordered" evidence="4">
    <location>
        <begin position="167"/>
        <end position="205"/>
    </location>
</feature>
<accession>A0A8H3XF30</accession>
<evidence type="ECO:0000259" key="5">
    <source>
        <dbReference type="Pfam" id="PF13445"/>
    </source>
</evidence>
<evidence type="ECO:0000313" key="7">
    <source>
        <dbReference type="Proteomes" id="UP000439903"/>
    </source>
</evidence>
<dbReference type="InterPro" id="IPR013083">
    <property type="entry name" value="Znf_RING/FYVE/PHD"/>
</dbReference>
<dbReference type="CDD" id="cd16448">
    <property type="entry name" value="RING-H2"/>
    <property type="match status" value="1"/>
</dbReference>
<dbReference type="EMBL" id="WTPW01001223">
    <property type="protein sequence ID" value="KAF0448994.1"/>
    <property type="molecule type" value="Genomic_DNA"/>
</dbReference>
<keyword evidence="3" id="KW-0862">Zinc</keyword>